<organism evidence="1">
    <name type="scientific">uncultured Woeseiaceae bacterium</name>
    <dbReference type="NCBI Taxonomy" id="1983305"/>
    <lineage>
        <taxon>Bacteria</taxon>
        <taxon>Pseudomonadati</taxon>
        <taxon>Pseudomonadota</taxon>
        <taxon>Gammaproteobacteria</taxon>
        <taxon>Woeseiales</taxon>
        <taxon>Woeseiaceae</taxon>
        <taxon>environmental samples</taxon>
    </lineage>
</organism>
<gene>
    <name evidence="1" type="ORF">JTBB02_V1_90002</name>
</gene>
<reference evidence="1" key="1">
    <citation type="submission" date="2019-07" db="EMBL/GenBank/DDBJ databases">
        <authorList>
            <person name="Weber M."/>
            <person name="Kostadinov I."/>
            <person name="Kostadinov D I."/>
        </authorList>
    </citation>
    <scope>NUCLEOTIDE SEQUENCE</scope>
    <source>
        <strain evidence="1">Gfbio:sag-sample-b02:053724c1-46a9-4a36-b237-ea2bf867836b</strain>
    </source>
</reference>
<dbReference type="AlphaFoldDB" id="A0A7D9D154"/>
<dbReference type="EMBL" id="LR633966">
    <property type="protein sequence ID" value="VUX55001.1"/>
    <property type="molecule type" value="Genomic_DNA"/>
</dbReference>
<evidence type="ECO:0000313" key="1">
    <source>
        <dbReference type="EMBL" id="VUX55001.1"/>
    </source>
</evidence>
<name>A0A7D9D154_9GAMM</name>
<accession>A0A7D9D154</accession>
<protein>
    <submittedName>
        <fullName evidence="1">Uncharacterized protein</fullName>
    </submittedName>
</protein>
<sequence length="152" mass="15756">MGTISEGRADAEGENQWQTDANQVEVCQCLGKDDSQSVSAEIHLGGIPCEIARTHSILWCVFQYPCGANVPDESDADLVQVVESTQSTTIVHLGAVHLVHQGSPAAKGEGLSCVVLASSSGDVKGFVLSLLPELGTMGSKWGGAGVTRSSTS</sequence>
<proteinExistence type="predicted"/>